<evidence type="ECO:0000313" key="2">
    <source>
        <dbReference type="EMBL" id="MBU9357931.1"/>
    </source>
</evidence>
<dbReference type="EMBL" id="JAHPMX010000007">
    <property type="protein sequence ID" value="MBU9357931.1"/>
    <property type="molecule type" value="Genomic_DNA"/>
</dbReference>
<feature type="region of interest" description="Disordered" evidence="1">
    <location>
        <begin position="100"/>
        <end position="124"/>
    </location>
</feature>
<evidence type="ECO:0000256" key="1">
    <source>
        <dbReference type="SAM" id="MobiDB-lite"/>
    </source>
</evidence>
<proteinExistence type="predicted"/>
<organism evidence="2 3">
    <name type="scientific">Burkholderia multivorans</name>
    <dbReference type="NCBI Taxonomy" id="87883"/>
    <lineage>
        <taxon>Bacteria</taxon>
        <taxon>Pseudomonadati</taxon>
        <taxon>Pseudomonadota</taxon>
        <taxon>Betaproteobacteria</taxon>
        <taxon>Burkholderiales</taxon>
        <taxon>Burkholderiaceae</taxon>
        <taxon>Burkholderia</taxon>
        <taxon>Burkholderia cepacia complex</taxon>
    </lineage>
</organism>
<dbReference type="Proteomes" id="UP001196915">
    <property type="component" value="Unassembled WGS sequence"/>
</dbReference>
<dbReference type="AlphaFoldDB" id="A0AAP2MPD0"/>
<reference evidence="2" key="1">
    <citation type="submission" date="2021-06" db="EMBL/GenBank/DDBJ databases">
        <title>A collection of bacterial strains from the Burkholderia cepacia Research Laboratory and Repository.</title>
        <authorList>
            <person name="Lipuma J."/>
            <person name="Spilker T."/>
        </authorList>
    </citation>
    <scope>NUCLEOTIDE SEQUENCE</scope>
    <source>
        <strain evidence="2">AU37435</strain>
    </source>
</reference>
<accession>A0AAP2MPD0</accession>
<name>A0AAP2MPD0_9BURK</name>
<evidence type="ECO:0000313" key="3">
    <source>
        <dbReference type="Proteomes" id="UP001196915"/>
    </source>
</evidence>
<dbReference type="RefSeq" id="WP_217076289.1">
    <property type="nucleotide sequence ID" value="NZ_JAHPMX010000007.1"/>
</dbReference>
<sequence length="124" mass="13895">MKIDRVVIDCPRRPWIGQIDADTRNGKRQRLDTPDEPDEARVFNRIAKVGNASCERDARRPAIVHDSCKTNPRLSGLSAPRFPASCRPCVACTRACRAHADRAPHTGASKQTQDVPTTHRENRK</sequence>
<comment type="caution">
    <text evidence="2">The sequence shown here is derived from an EMBL/GenBank/DDBJ whole genome shotgun (WGS) entry which is preliminary data.</text>
</comment>
<gene>
    <name evidence="2" type="ORF">KTE52_16465</name>
</gene>
<protein>
    <submittedName>
        <fullName evidence="2">Uncharacterized protein</fullName>
    </submittedName>
</protein>